<keyword evidence="1" id="KW-0812">Transmembrane</keyword>
<feature type="transmembrane region" description="Helical" evidence="1">
    <location>
        <begin position="285"/>
        <end position="304"/>
    </location>
</feature>
<keyword evidence="1" id="KW-1133">Transmembrane helix</keyword>
<dbReference type="EMBL" id="MLJW01000040">
    <property type="protein sequence ID" value="OIR07041.1"/>
    <property type="molecule type" value="Genomic_DNA"/>
</dbReference>
<name>A0A1J5SF24_9ZZZZ</name>
<proteinExistence type="predicted"/>
<feature type="transmembrane region" description="Helical" evidence="1">
    <location>
        <begin position="56"/>
        <end position="76"/>
    </location>
</feature>
<feature type="transmembrane region" description="Helical" evidence="1">
    <location>
        <begin position="208"/>
        <end position="230"/>
    </location>
</feature>
<protein>
    <recommendedName>
        <fullName evidence="3">O-antigen ligase</fullName>
    </recommendedName>
</protein>
<feature type="transmembrane region" description="Helical" evidence="1">
    <location>
        <begin position="113"/>
        <end position="131"/>
    </location>
</feature>
<dbReference type="AlphaFoldDB" id="A0A1J5SF24"/>
<feature type="transmembrane region" description="Helical" evidence="1">
    <location>
        <begin position="143"/>
        <end position="165"/>
    </location>
</feature>
<feature type="transmembrane region" description="Helical" evidence="1">
    <location>
        <begin position="27"/>
        <end position="50"/>
    </location>
</feature>
<accession>A0A1J5SF24</accession>
<comment type="caution">
    <text evidence="2">The sequence shown here is derived from an EMBL/GenBank/DDBJ whole genome shotgun (WGS) entry which is preliminary data.</text>
</comment>
<feature type="transmembrane region" description="Helical" evidence="1">
    <location>
        <begin position="242"/>
        <end position="273"/>
    </location>
</feature>
<organism evidence="2">
    <name type="scientific">mine drainage metagenome</name>
    <dbReference type="NCBI Taxonomy" id="410659"/>
    <lineage>
        <taxon>unclassified sequences</taxon>
        <taxon>metagenomes</taxon>
        <taxon>ecological metagenomes</taxon>
    </lineage>
</organism>
<feature type="transmembrane region" description="Helical" evidence="1">
    <location>
        <begin position="406"/>
        <end position="425"/>
    </location>
</feature>
<evidence type="ECO:0000313" key="2">
    <source>
        <dbReference type="EMBL" id="OIR07041.1"/>
    </source>
</evidence>
<reference evidence="2" key="1">
    <citation type="submission" date="2016-10" db="EMBL/GenBank/DDBJ databases">
        <title>Sequence of Gallionella enrichment culture.</title>
        <authorList>
            <person name="Poehlein A."/>
            <person name="Muehling M."/>
            <person name="Daniel R."/>
        </authorList>
    </citation>
    <scope>NUCLEOTIDE SEQUENCE</scope>
</reference>
<keyword evidence="1" id="KW-0472">Membrane</keyword>
<feature type="transmembrane region" description="Helical" evidence="1">
    <location>
        <begin position="366"/>
        <end position="386"/>
    </location>
</feature>
<feature type="transmembrane region" description="Helical" evidence="1">
    <location>
        <begin position="6"/>
        <end position="20"/>
    </location>
</feature>
<feature type="transmembrane region" description="Helical" evidence="1">
    <location>
        <begin position="88"/>
        <end position="107"/>
    </location>
</feature>
<evidence type="ECO:0008006" key="3">
    <source>
        <dbReference type="Google" id="ProtNLM"/>
    </source>
</evidence>
<gene>
    <name evidence="2" type="ORF">GALL_109480</name>
</gene>
<evidence type="ECO:0000256" key="1">
    <source>
        <dbReference type="SAM" id="Phobius"/>
    </source>
</evidence>
<feature type="transmembrane region" description="Helical" evidence="1">
    <location>
        <begin position="431"/>
        <end position="448"/>
    </location>
</feature>
<sequence>MFLFPTVYIFSFVYAIHLLLKKEIKGFLIFIIFGLPIYINALSVAFMYGFGRVIPFMQAFKEISLFLAFGMVLLNLKKKPKLHLVDKLMIVFFIYTLLYLLLPIGLYNFYNRLIGFKALSLFPLIYFTGRFCKTESINLNHIFSYILIVSIIAAIVLLLFEVIPYQHLHTRTGFMDFNIHYYDGEVSGNYGLIWTFETESGLKRFGSIFSSPLELSSAAILALSVLLAIATNRKNKIDFTNFYILSFFATFVCIIFAVSRAAFVNYFILFYGYAHLIRNKKLITYFHYFFITVAVYLMYAAFFLKGNMLDFIIATLNFQNTSSIGHVVEWLNGINAMIAHPFGMGLGSSGRVSMSAKDNIGGENQLVIIGVQVGIIMMIVYIWIYAAFIKAGLKALRTATGKKKKLILCVVLLKIGIIIPLMTSYIDTFNYITYTTFFLSGLMINMIVSNPDKQSIHPLNTEPALSDMPAI</sequence>
<feature type="transmembrane region" description="Helical" evidence="1">
    <location>
        <begin position="324"/>
        <end position="346"/>
    </location>
</feature>